<evidence type="ECO:0000256" key="4">
    <source>
        <dbReference type="ARBA" id="ARBA00023008"/>
    </source>
</evidence>
<dbReference type="Gene3D" id="2.60.40.420">
    <property type="entry name" value="Cupredoxins - blue copper proteins"/>
    <property type="match status" value="3"/>
</dbReference>
<dbReference type="PANTHER" id="PTHR11709:SF511">
    <property type="entry name" value="LACCASE"/>
    <property type="match status" value="1"/>
</dbReference>
<dbReference type="PANTHER" id="PTHR11709">
    <property type="entry name" value="MULTI-COPPER OXIDASE"/>
    <property type="match status" value="1"/>
</dbReference>
<evidence type="ECO:0000256" key="3">
    <source>
        <dbReference type="ARBA" id="ARBA00023002"/>
    </source>
</evidence>
<keyword evidence="3" id="KW-0560">Oxidoreductase</keyword>
<dbReference type="Proteomes" id="UP000306050">
    <property type="component" value="Chromosome SGRAM_23"/>
</dbReference>
<evidence type="ECO:0000313" key="10">
    <source>
        <dbReference type="EMBL" id="TKY86934.1"/>
    </source>
</evidence>
<dbReference type="GeneID" id="40727117"/>
<dbReference type="InterPro" id="IPR008972">
    <property type="entry name" value="Cupredoxin"/>
</dbReference>
<organism evidence="10 11">
    <name type="scientific">Sporisorium graminicola</name>
    <dbReference type="NCBI Taxonomy" id="280036"/>
    <lineage>
        <taxon>Eukaryota</taxon>
        <taxon>Fungi</taxon>
        <taxon>Dikarya</taxon>
        <taxon>Basidiomycota</taxon>
        <taxon>Ustilaginomycotina</taxon>
        <taxon>Ustilaginomycetes</taxon>
        <taxon>Ustilaginales</taxon>
        <taxon>Ustilaginaceae</taxon>
        <taxon>Sporisorium</taxon>
    </lineage>
</organism>
<proteinExistence type="inferred from homology"/>
<feature type="signal peptide" evidence="6">
    <location>
        <begin position="1"/>
        <end position="21"/>
    </location>
</feature>
<dbReference type="GO" id="GO:0016491">
    <property type="term" value="F:oxidoreductase activity"/>
    <property type="evidence" value="ECO:0007669"/>
    <property type="project" value="UniProtKB-KW"/>
</dbReference>
<evidence type="ECO:0000259" key="8">
    <source>
        <dbReference type="Pfam" id="PF07731"/>
    </source>
</evidence>
<dbReference type="RefSeq" id="XP_029738919.1">
    <property type="nucleotide sequence ID" value="XM_029884818.1"/>
</dbReference>
<evidence type="ECO:0000256" key="5">
    <source>
        <dbReference type="ARBA" id="ARBA00023180"/>
    </source>
</evidence>
<evidence type="ECO:0000259" key="7">
    <source>
        <dbReference type="Pfam" id="PF00394"/>
    </source>
</evidence>
<evidence type="ECO:0008006" key="12">
    <source>
        <dbReference type="Google" id="ProtNLM"/>
    </source>
</evidence>
<dbReference type="InterPro" id="IPR033138">
    <property type="entry name" value="Cu_oxidase_CS"/>
</dbReference>
<dbReference type="PROSITE" id="PS00079">
    <property type="entry name" value="MULTICOPPER_OXIDASE1"/>
    <property type="match status" value="1"/>
</dbReference>
<dbReference type="KEGG" id="sgra:EX895_004222"/>
<dbReference type="Pfam" id="PF07731">
    <property type="entry name" value="Cu-oxidase_2"/>
    <property type="match status" value="1"/>
</dbReference>
<feature type="domain" description="Plastocyanin-like" evidence="8">
    <location>
        <begin position="539"/>
        <end position="643"/>
    </location>
</feature>
<evidence type="ECO:0000313" key="11">
    <source>
        <dbReference type="Proteomes" id="UP000306050"/>
    </source>
</evidence>
<dbReference type="Pfam" id="PF07732">
    <property type="entry name" value="Cu-oxidase_3"/>
    <property type="match status" value="2"/>
</dbReference>
<comment type="caution">
    <text evidence="10">The sequence shown here is derived from an EMBL/GenBank/DDBJ whole genome shotgun (WGS) entry which is preliminary data.</text>
</comment>
<sequence>MTGRVRTGVLGVAAMCALCWCSLQWAALLRSIDVRTPVHPWWSPTAQIAGDAGDMPRVQYHEWNVTRTDIAPDGVMRPMILVNGRFPGPAIQANVGDTLVVKVNNQLSADDSSSFAKWNAAARARFSTRVDEYYPRGTDERVAIHWHGLAMRGVPEQDGAPGFTSCAVQPGGSHTYRFQVTHEDVGTHWWHSHSGMARADGLWGTLVVRDPRGRSEETLLATAGLRWDDEQVITLGDHYFAPGIEQLSWFISRHSLGFEPTPDNILINGRGTFDCTRLLRSNHEHFNCTAPPPDAAAAALQQAVIELEPRKTHRLRLVNVGSVGHQTFSIDEHVLTVVEADGVVVEPYVTTRVSIAPGQRYSVLVTADRAGDGGEAGFWLRSEMDSECFNVANPNLDYQARAVVRYKSSTRQRQHELEMRIKRNILRAAGVPKTQAWPRRPGEQACHDEPAHLLRPLRSGGLGAPPTPALDLDNGDRREIITVTMPKLDRNGLVPVSWMNRTQWRTPRTPLLHTLALNTSSIDVANQLVLSPSPSRAVTLELVINNSDEAPHPFHLHGHAFSVLALSESRVGLGAFSASSSRSSDDAVWFGEDEAPVRDTLSVPRRGFAVVRWKADSAGVWAMHCHVLVHMMTGMALAVAERVDELRGLKFVERLQRGEGLCGAS</sequence>
<evidence type="ECO:0000256" key="6">
    <source>
        <dbReference type="SAM" id="SignalP"/>
    </source>
</evidence>
<evidence type="ECO:0000256" key="2">
    <source>
        <dbReference type="ARBA" id="ARBA00022723"/>
    </source>
</evidence>
<feature type="domain" description="Plastocyanin-like" evidence="7">
    <location>
        <begin position="230"/>
        <end position="408"/>
    </location>
</feature>
<feature type="domain" description="Plastocyanin-like" evidence="9">
    <location>
        <begin position="139"/>
        <end position="211"/>
    </location>
</feature>
<feature type="chain" id="PRO_5020993511" description="Laccase" evidence="6">
    <location>
        <begin position="22"/>
        <end position="665"/>
    </location>
</feature>
<keyword evidence="6" id="KW-0732">Signal</keyword>
<reference evidence="10 11" key="1">
    <citation type="submission" date="2019-05" db="EMBL/GenBank/DDBJ databases">
        <title>Sporisorium graminicola CBS 10092 draft sequencing and annotation.</title>
        <authorList>
            <person name="Solano-Gonzalez S."/>
            <person name="Caddick M.X."/>
            <person name="Darby A."/>
        </authorList>
    </citation>
    <scope>NUCLEOTIDE SEQUENCE [LARGE SCALE GENOMIC DNA]</scope>
    <source>
        <strain evidence="10 11">CBS 10092</strain>
    </source>
</reference>
<accession>A0A4U7KR66</accession>
<comment type="similarity">
    <text evidence="1">Belongs to the multicopper oxidase family.</text>
</comment>
<feature type="domain" description="Plastocyanin-like" evidence="9">
    <location>
        <begin position="65"/>
        <end position="109"/>
    </location>
</feature>
<dbReference type="InterPro" id="IPR011706">
    <property type="entry name" value="Cu-oxidase_C"/>
</dbReference>
<dbReference type="InterPro" id="IPR011707">
    <property type="entry name" value="Cu-oxidase-like_N"/>
</dbReference>
<protein>
    <recommendedName>
        <fullName evidence="12">Laccase</fullName>
    </recommendedName>
</protein>
<keyword evidence="11" id="KW-1185">Reference proteome</keyword>
<dbReference type="Pfam" id="PF00394">
    <property type="entry name" value="Cu-oxidase"/>
    <property type="match status" value="1"/>
</dbReference>
<dbReference type="EMBL" id="SRRM01000015">
    <property type="protein sequence ID" value="TKY86934.1"/>
    <property type="molecule type" value="Genomic_DNA"/>
</dbReference>
<dbReference type="CDD" id="cd04206">
    <property type="entry name" value="CuRO_1_LCC_like"/>
    <property type="match status" value="1"/>
</dbReference>
<keyword evidence="2" id="KW-0479">Metal-binding</keyword>
<keyword evidence="4" id="KW-0186">Copper</keyword>
<dbReference type="InterPro" id="IPR045087">
    <property type="entry name" value="Cu-oxidase_fam"/>
</dbReference>
<dbReference type="GO" id="GO:0005507">
    <property type="term" value="F:copper ion binding"/>
    <property type="evidence" value="ECO:0007669"/>
    <property type="project" value="InterPro"/>
</dbReference>
<dbReference type="InterPro" id="IPR001117">
    <property type="entry name" value="Cu-oxidase_2nd"/>
</dbReference>
<evidence type="ECO:0000256" key="1">
    <source>
        <dbReference type="ARBA" id="ARBA00010609"/>
    </source>
</evidence>
<evidence type="ECO:0000259" key="9">
    <source>
        <dbReference type="Pfam" id="PF07732"/>
    </source>
</evidence>
<keyword evidence="5" id="KW-0325">Glycoprotein</keyword>
<dbReference type="CDD" id="cd13886">
    <property type="entry name" value="CuRO_2_MCO_like_1"/>
    <property type="match status" value="1"/>
</dbReference>
<dbReference type="PROSITE" id="PS00080">
    <property type="entry name" value="MULTICOPPER_OXIDASE2"/>
    <property type="match status" value="1"/>
</dbReference>
<dbReference type="OrthoDB" id="2121828at2759"/>
<dbReference type="SUPFAM" id="SSF49503">
    <property type="entry name" value="Cupredoxins"/>
    <property type="match status" value="3"/>
</dbReference>
<dbReference type="AlphaFoldDB" id="A0A4U7KR66"/>
<name>A0A4U7KR66_9BASI</name>
<gene>
    <name evidence="10" type="ORF">EX895_004222</name>
</gene>
<dbReference type="InterPro" id="IPR002355">
    <property type="entry name" value="Cu_oxidase_Cu_BS"/>
</dbReference>